<keyword evidence="2" id="KW-0472">Membrane</keyword>
<proteinExistence type="predicted"/>
<feature type="transmembrane region" description="Helical" evidence="2">
    <location>
        <begin position="435"/>
        <end position="454"/>
    </location>
</feature>
<keyword evidence="4" id="KW-1185">Reference proteome</keyword>
<feature type="transmembrane region" description="Helical" evidence="2">
    <location>
        <begin position="353"/>
        <end position="377"/>
    </location>
</feature>
<evidence type="ECO:0000256" key="1">
    <source>
        <dbReference type="SAM" id="MobiDB-lite"/>
    </source>
</evidence>
<feature type="transmembrane region" description="Helical" evidence="2">
    <location>
        <begin position="565"/>
        <end position="581"/>
    </location>
</feature>
<dbReference type="InterPro" id="IPR010640">
    <property type="entry name" value="Low_temperature_requirement_A"/>
</dbReference>
<reference evidence="3" key="2">
    <citation type="submission" date="2023-06" db="EMBL/GenBank/DDBJ databases">
        <authorList>
            <consortium name="Lawrence Berkeley National Laboratory"/>
            <person name="Haridas S."/>
            <person name="Hensen N."/>
            <person name="Bonometti L."/>
            <person name="Westerberg I."/>
            <person name="Brannstrom I.O."/>
            <person name="Guillou S."/>
            <person name="Cros-Aarteil S."/>
            <person name="Calhoun S."/>
            <person name="Kuo A."/>
            <person name="Mondo S."/>
            <person name="Pangilinan J."/>
            <person name="Riley R."/>
            <person name="LaButti K."/>
            <person name="Andreopoulos B."/>
            <person name="Lipzen A."/>
            <person name="Chen C."/>
            <person name="Yanf M."/>
            <person name="Daum C."/>
            <person name="Ng V."/>
            <person name="Clum A."/>
            <person name="Steindorff A."/>
            <person name="Ohm R."/>
            <person name="Martin F."/>
            <person name="Silar P."/>
            <person name="Natvig D."/>
            <person name="Lalanne C."/>
            <person name="Gautier V."/>
            <person name="Ament-velasquez S.L."/>
            <person name="Kruys A."/>
            <person name="Hutchinson M.I."/>
            <person name="Powell A.J."/>
            <person name="Barry K."/>
            <person name="Miller A.N."/>
            <person name="Grigoriev I.V."/>
            <person name="Debuchy R."/>
            <person name="Gladieux P."/>
            <person name="Thoren M.H."/>
            <person name="Johannesson H."/>
        </authorList>
    </citation>
    <scope>NUCLEOTIDE SEQUENCE</scope>
    <source>
        <strain evidence="3">CBS 232.78</strain>
    </source>
</reference>
<comment type="caution">
    <text evidence="3">The sequence shown here is derived from an EMBL/GenBank/DDBJ whole genome shotgun (WGS) entry which is preliminary data.</text>
</comment>
<dbReference type="EMBL" id="JAULSW010000003">
    <property type="protein sequence ID" value="KAK3387682.1"/>
    <property type="molecule type" value="Genomic_DNA"/>
</dbReference>
<name>A0AAE0U1R5_9PEZI</name>
<evidence type="ECO:0000313" key="3">
    <source>
        <dbReference type="EMBL" id="KAK3387682.1"/>
    </source>
</evidence>
<feature type="transmembrane region" description="Helical" evidence="2">
    <location>
        <begin position="297"/>
        <end position="318"/>
    </location>
</feature>
<accession>A0AAE0U1R5</accession>
<dbReference type="PANTHER" id="PTHR36840:SF1">
    <property type="entry name" value="BLL5714 PROTEIN"/>
    <property type="match status" value="1"/>
</dbReference>
<feature type="compositionally biased region" description="Gly residues" evidence="1">
    <location>
        <begin position="145"/>
        <end position="155"/>
    </location>
</feature>
<sequence>MSATPRRRPSEFLLPDGRKVLVALPEDVETLRQKYSTATGDGHQVQVEIVVHGSDEHRGFLHQTKQHHESRHAQLRKTLGEDIVNELDSTKAQLMAVTSQLDRLQSNVCERLGANFDKFGFDARLRTYADDDDGTGSEIESAATLGGGGGGGGDGTSQSVAWSDASSRIGGDTIKLFKRPVVKQYFHRGLLWRAAQNTEVMSFELFFDLLYVGIIAINGDHAAEEADGHELLRFVVTFAMSWKIWSDVQQLVSWFETNDILQRLEILFLIACLLGQTTNMLQTFHHEHDHDTYTQLVAFYLAARLFTAAYCALTAFLVPLVKGMMIAQVVGVLTGAALWIGSTQLDMSHDKLALVFVALAVDMFIASAVPISMFRYARLRSTPAAQKIGKFFEFYPAINIEHKVERTNAFVTLVLGYSVVGVIFQSSGSFGLNSFLGKAVLGLVQAYIFNWLYFEVDGANIHTHAIRRHVASALFWQYAHLAFIMAYILAAAALSKLVVITDCINSPLDTLTDFYQHRSAEEISLGLRLYYCVGLGIALLAMGLISVCHEHKVPPTCRLPKWARLANRFAVSVVFFCLSAATHLNSLNLIAVTTCLSAWALLFEIWGKSCTTQSFFGGWGRGKDGGCEYTASCGRSRLDRATKSDGQVDVVELGRSEKTAVPA</sequence>
<dbReference type="AlphaFoldDB" id="A0AAE0U1R5"/>
<organism evidence="3 4">
    <name type="scientific">Podospora didyma</name>
    <dbReference type="NCBI Taxonomy" id="330526"/>
    <lineage>
        <taxon>Eukaryota</taxon>
        <taxon>Fungi</taxon>
        <taxon>Dikarya</taxon>
        <taxon>Ascomycota</taxon>
        <taxon>Pezizomycotina</taxon>
        <taxon>Sordariomycetes</taxon>
        <taxon>Sordariomycetidae</taxon>
        <taxon>Sordariales</taxon>
        <taxon>Podosporaceae</taxon>
        <taxon>Podospora</taxon>
    </lineage>
</organism>
<feature type="transmembrane region" description="Helical" evidence="2">
    <location>
        <begin position="325"/>
        <end position="341"/>
    </location>
</feature>
<keyword evidence="2" id="KW-1133">Transmembrane helix</keyword>
<feature type="transmembrane region" description="Helical" evidence="2">
    <location>
        <begin position="266"/>
        <end position="285"/>
    </location>
</feature>
<gene>
    <name evidence="3" type="ORF">B0H63DRAFT_470704</name>
</gene>
<dbReference type="PANTHER" id="PTHR36840">
    <property type="entry name" value="BLL5714 PROTEIN"/>
    <property type="match status" value="1"/>
</dbReference>
<feature type="region of interest" description="Disordered" evidence="1">
    <location>
        <begin position="132"/>
        <end position="158"/>
    </location>
</feature>
<feature type="transmembrane region" description="Helical" evidence="2">
    <location>
        <begin position="409"/>
        <end position="429"/>
    </location>
</feature>
<evidence type="ECO:0000256" key="2">
    <source>
        <dbReference type="SAM" id="Phobius"/>
    </source>
</evidence>
<feature type="transmembrane region" description="Helical" evidence="2">
    <location>
        <begin position="475"/>
        <end position="499"/>
    </location>
</feature>
<protein>
    <submittedName>
        <fullName evidence="3">Bacterial low temperature requirement A protein-domain-containing protein</fullName>
    </submittedName>
</protein>
<dbReference type="Pfam" id="PF06772">
    <property type="entry name" value="LtrA"/>
    <property type="match status" value="1"/>
</dbReference>
<dbReference type="Proteomes" id="UP001285441">
    <property type="component" value="Unassembled WGS sequence"/>
</dbReference>
<feature type="transmembrane region" description="Helical" evidence="2">
    <location>
        <begin position="528"/>
        <end position="545"/>
    </location>
</feature>
<evidence type="ECO:0000313" key="4">
    <source>
        <dbReference type="Proteomes" id="UP001285441"/>
    </source>
</evidence>
<reference evidence="3" key="1">
    <citation type="journal article" date="2023" name="Mol. Phylogenet. Evol.">
        <title>Genome-scale phylogeny and comparative genomics of the fungal order Sordariales.</title>
        <authorList>
            <person name="Hensen N."/>
            <person name="Bonometti L."/>
            <person name="Westerberg I."/>
            <person name="Brannstrom I.O."/>
            <person name="Guillou S."/>
            <person name="Cros-Aarteil S."/>
            <person name="Calhoun S."/>
            <person name="Haridas S."/>
            <person name="Kuo A."/>
            <person name="Mondo S."/>
            <person name="Pangilinan J."/>
            <person name="Riley R."/>
            <person name="LaButti K."/>
            <person name="Andreopoulos B."/>
            <person name="Lipzen A."/>
            <person name="Chen C."/>
            <person name="Yan M."/>
            <person name="Daum C."/>
            <person name="Ng V."/>
            <person name="Clum A."/>
            <person name="Steindorff A."/>
            <person name="Ohm R.A."/>
            <person name="Martin F."/>
            <person name="Silar P."/>
            <person name="Natvig D.O."/>
            <person name="Lalanne C."/>
            <person name="Gautier V."/>
            <person name="Ament-Velasquez S.L."/>
            <person name="Kruys A."/>
            <person name="Hutchinson M.I."/>
            <person name="Powell A.J."/>
            <person name="Barry K."/>
            <person name="Miller A.N."/>
            <person name="Grigoriev I.V."/>
            <person name="Debuchy R."/>
            <person name="Gladieux P."/>
            <person name="Hiltunen Thoren M."/>
            <person name="Johannesson H."/>
        </authorList>
    </citation>
    <scope>NUCLEOTIDE SEQUENCE</scope>
    <source>
        <strain evidence="3">CBS 232.78</strain>
    </source>
</reference>
<keyword evidence="2" id="KW-0812">Transmembrane</keyword>